<keyword evidence="4" id="KW-1003">Cell membrane</keyword>
<dbReference type="Gene3D" id="2.40.420.20">
    <property type="match status" value="1"/>
</dbReference>
<evidence type="ECO:0000259" key="8">
    <source>
        <dbReference type="Pfam" id="PF25917"/>
    </source>
</evidence>
<evidence type="ECO:0000256" key="3">
    <source>
        <dbReference type="ARBA" id="ARBA00022448"/>
    </source>
</evidence>
<dbReference type="Pfam" id="PF25917">
    <property type="entry name" value="BSH_RND"/>
    <property type="match status" value="1"/>
</dbReference>
<evidence type="ECO:0000259" key="10">
    <source>
        <dbReference type="Pfam" id="PF25967"/>
    </source>
</evidence>
<dbReference type="InterPro" id="IPR058626">
    <property type="entry name" value="MdtA-like_b-barrel"/>
</dbReference>
<gene>
    <name evidence="11" type="ORF">IRI77_07650</name>
</gene>
<dbReference type="GO" id="GO:0015562">
    <property type="term" value="F:efflux transmembrane transporter activity"/>
    <property type="evidence" value="ECO:0007669"/>
    <property type="project" value="TreeGrafter"/>
</dbReference>
<dbReference type="Gene3D" id="2.40.50.100">
    <property type="match status" value="1"/>
</dbReference>
<dbReference type="Pfam" id="PF25876">
    <property type="entry name" value="HH_MFP_RND"/>
    <property type="match status" value="1"/>
</dbReference>
<dbReference type="PANTHER" id="PTHR30469:SF36">
    <property type="entry name" value="BLL3903 PROTEIN"/>
    <property type="match status" value="1"/>
</dbReference>
<dbReference type="InterPro" id="IPR058627">
    <property type="entry name" value="MdtA-like_C"/>
</dbReference>
<dbReference type="KEGG" id="pfer:IRI77_07650"/>
<sequence>MQRKQTACGPGAGLYLILGTALLALAGCSAKSATAVASAPAAPVRVAAAIVQSMPVELRTIGSVEAFITITVKSQVGGVLNKVHFTEGDAVRTGQLLFQIDTRPFEQAVRQAEASLARDQALLKQTEATLAKDQAQHKYYEAQAKRYEELAKEGVFSKEQADQTRTEASARMEAVRADQATLESIGATLRADQATLDRAKLDLAYCSIRSPIDGRTGSILVKQGNLVKATDVELVTIRQIQPVYVTFSIAEKNVSNLRSKMGAGQLLVKVAEQGSKETPVEGALAFIENTVDEATGTLKLKAKFANSAAKFWPGQILDVTLRLSEKPNSVVVPSKSLQTGQSGDFVYVMKADNTVEMRTVKVGARSGDLVAVESGVEAGEQVVTEGQLRLTSGSKVRLLS</sequence>
<evidence type="ECO:0000313" key="12">
    <source>
        <dbReference type="Proteomes" id="UP000593892"/>
    </source>
</evidence>
<evidence type="ECO:0000256" key="1">
    <source>
        <dbReference type="ARBA" id="ARBA00004236"/>
    </source>
</evidence>
<evidence type="ECO:0000256" key="5">
    <source>
        <dbReference type="ARBA" id="ARBA00022519"/>
    </source>
</evidence>
<feature type="domain" description="Multidrug resistance protein MdtA-like beta-barrel" evidence="9">
    <location>
        <begin position="242"/>
        <end position="322"/>
    </location>
</feature>
<dbReference type="Gene3D" id="1.10.287.470">
    <property type="entry name" value="Helix hairpin bin"/>
    <property type="match status" value="1"/>
</dbReference>
<evidence type="ECO:0000259" key="7">
    <source>
        <dbReference type="Pfam" id="PF25876"/>
    </source>
</evidence>
<evidence type="ECO:0000256" key="6">
    <source>
        <dbReference type="ARBA" id="ARBA00023136"/>
    </source>
</evidence>
<dbReference type="Gene3D" id="2.40.30.170">
    <property type="match status" value="1"/>
</dbReference>
<keyword evidence="12" id="KW-1185">Reference proteome</keyword>
<evidence type="ECO:0000313" key="11">
    <source>
        <dbReference type="EMBL" id="QOY89816.1"/>
    </source>
</evidence>
<feature type="domain" description="Multidrug resistance protein MdtA-like C-terminal permuted SH3" evidence="10">
    <location>
        <begin position="328"/>
        <end position="386"/>
    </location>
</feature>
<dbReference type="InterPro" id="IPR058624">
    <property type="entry name" value="MdtA-like_HH"/>
</dbReference>
<evidence type="ECO:0000256" key="4">
    <source>
        <dbReference type="ARBA" id="ARBA00022475"/>
    </source>
</evidence>
<dbReference type="Pfam" id="PF25944">
    <property type="entry name" value="Beta-barrel_RND"/>
    <property type="match status" value="1"/>
</dbReference>
<evidence type="ECO:0000259" key="9">
    <source>
        <dbReference type="Pfam" id="PF25944"/>
    </source>
</evidence>
<dbReference type="InterPro" id="IPR058625">
    <property type="entry name" value="MdtA-like_BSH"/>
</dbReference>
<keyword evidence="5" id="KW-0997">Cell inner membrane</keyword>
<evidence type="ECO:0000256" key="2">
    <source>
        <dbReference type="ARBA" id="ARBA00009477"/>
    </source>
</evidence>
<proteinExistence type="inferred from homology"/>
<dbReference type="AlphaFoldDB" id="A0A7S7NU87"/>
<dbReference type="Pfam" id="PF25967">
    <property type="entry name" value="RND-MFP_C"/>
    <property type="match status" value="1"/>
</dbReference>
<dbReference type="PANTHER" id="PTHR30469">
    <property type="entry name" value="MULTIDRUG RESISTANCE PROTEIN MDTA"/>
    <property type="match status" value="1"/>
</dbReference>
<organism evidence="11 12">
    <name type="scientific">Paludibaculum fermentans</name>
    <dbReference type="NCBI Taxonomy" id="1473598"/>
    <lineage>
        <taxon>Bacteria</taxon>
        <taxon>Pseudomonadati</taxon>
        <taxon>Acidobacteriota</taxon>
        <taxon>Terriglobia</taxon>
        <taxon>Bryobacterales</taxon>
        <taxon>Bryobacteraceae</taxon>
        <taxon>Paludibaculum</taxon>
    </lineage>
</organism>
<dbReference type="FunFam" id="2.40.420.20:FF:000006">
    <property type="entry name" value="RND family efflux transporter MFP subunit"/>
    <property type="match status" value="1"/>
</dbReference>
<keyword evidence="3" id="KW-0813">Transport</keyword>
<reference evidence="11 12" key="1">
    <citation type="submission" date="2020-10" db="EMBL/GenBank/DDBJ databases">
        <title>Complete genome sequence of Paludibaculum fermentans P105T, a facultatively anaerobic acidobacterium capable of dissimilatory Fe(III) reduction.</title>
        <authorList>
            <person name="Dedysh S.N."/>
            <person name="Beletsky A.V."/>
            <person name="Kulichevskaya I.S."/>
            <person name="Mardanov A.V."/>
            <person name="Ravin N.V."/>
        </authorList>
    </citation>
    <scope>NUCLEOTIDE SEQUENCE [LARGE SCALE GENOMIC DNA]</scope>
    <source>
        <strain evidence="11 12">P105</strain>
    </source>
</reference>
<dbReference type="SUPFAM" id="SSF111369">
    <property type="entry name" value="HlyD-like secretion proteins"/>
    <property type="match status" value="1"/>
</dbReference>
<dbReference type="InterPro" id="IPR006143">
    <property type="entry name" value="RND_pump_MFP"/>
</dbReference>
<accession>A0A7S7NU87</accession>
<name>A0A7S7NU87_PALFE</name>
<feature type="domain" description="Multidrug resistance protein MdtA-like alpha-helical hairpin" evidence="7">
    <location>
        <begin position="123"/>
        <end position="205"/>
    </location>
</feature>
<keyword evidence="6" id="KW-0472">Membrane</keyword>
<comment type="similarity">
    <text evidence="2">Belongs to the membrane fusion protein (MFP) (TC 8.A.1) family.</text>
</comment>
<dbReference type="EMBL" id="CP063849">
    <property type="protein sequence ID" value="QOY89816.1"/>
    <property type="molecule type" value="Genomic_DNA"/>
</dbReference>
<dbReference type="NCBIfam" id="TIGR01730">
    <property type="entry name" value="RND_mfp"/>
    <property type="match status" value="1"/>
</dbReference>
<feature type="domain" description="Multidrug resistance protein MdtA-like barrel-sandwich hybrid" evidence="8">
    <location>
        <begin position="69"/>
        <end position="232"/>
    </location>
</feature>
<dbReference type="RefSeq" id="WP_194451479.1">
    <property type="nucleotide sequence ID" value="NZ_CP063849.1"/>
</dbReference>
<dbReference type="GO" id="GO:1990281">
    <property type="term" value="C:efflux pump complex"/>
    <property type="evidence" value="ECO:0007669"/>
    <property type="project" value="TreeGrafter"/>
</dbReference>
<dbReference type="Proteomes" id="UP000593892">
    <property type="component" value="Chromosome"/>
</dbReference>
<protein>
    <submittedName>
        <fullName evidence="11">Efflux RND transporter periplasmic adaptor subunit</fullName>
    </submittedName>
</protein>
<dbReference type="PROSITE" id="PS51257">
    <property type="entry name" value="PROKAR_LIPOPROTEIN"/>
    <property type="match status" value="1"/>
</dbReference>
<comment type="subcellular location">
    <subcellularLocation>
        <location evidence="1">Cell membrane</location>
    </subcellularLocation>
</comment>